<sequence length="105" mass="12136">MLRDVTDEIIRDDKLFSNYGWTDLNTLVVRWGLGWGDDEKFDSLSARNYINVVTATRPQITAALGIGEDEYDEVARIAIQEMSSENDYRQHVTLYSRFGRKSLEN</sequence>
<dbReference type="EMBL" id="RBNJ01003047">
    <property type="protein sequence ID" value="RUS31348.1"/>
    <property type="molecule type" value="Genomic_DNA"/>
</dbReference>
<reference evidence="1 2" key="1">
    <citation type="journal article" date="2018" name="New Phytol.">
        <title>Phylogenomics of Endogonaceae and evolution of mycorrhizas within Mucoromycota.</title>
        <authorList>
            <person name="Chang Y."/>
            <person name="Desiro A."/>
            <person name="Na H."/>
            <person name="Sandor L."/>
            <person name="Lipzen A."/>
            <person name="Clum A."/>
            <person name="Barry K."/>
            <person name="Grigoriev I.V."/>
            <person name="Martin F.M."/>
            <person name="Stajich J.E."/>
            <person name="Smith M.E."/>
            <person name="Bonito G."/>
            <person name="Spatafora J.W."/>
        </authorList>
    </citation>
    <scope>NUCLEOTIDE SEQUENCE [LARGE SCALE GENOMIC DNA]</scope>
    <source>
        <strain evidence="1 2">AD002</strain>
    </source>
</reference>
<dbReference type="Proteomes" id="UP000274822">
    <property type="component" value="Unassembled WGS sequence"/>
</dbReference>
<gene>
    <name evidence="1" type="ORF">BC938DRAFT_477997</name>
</gene>
<name>A0A433QNL3_9FUNG</name>
<protein>
    <submittedName>
        <fullName evidence="1">Uncharacterized protein</fullName>
    </submittedName>
</protein>
<comment type="caution">
    <text evidence="1">The sequence shown here is derived from an EMBL/GenBank/DDBJ whole genome shotgun (WGS) entry which is preliminary data.</text>
</comment>
<evidence type="ECO:0000313" key="1">
    <source>
        <dbReference type="EMBL" id="RUS31348.1"/>
    </source>
</evidence>
<organism evidence="1 2">
    <name type="scientific">Jimgerdemannia flammicorona</name>
    <dbReference type="NCBI Taxonomy" id="994334"/>
    <lineage>
        <taxon>Eukaryota</taxon>
        <taxon>Fungi</taxon>
        <taxon>Fungi incertae sedis</taxon>
        <taxon>Mucoromycota</taxon>
        <taxon>Mucoromycotina</taxon>
        <taxon>Endogonomycetes</taxon>
        <taxon>Endogonales</taxon>
        <taxon>Endogonaceae</taxon>
        <taxon>Jimgerdemannia</taxon>
    </lineage>
</organism>
<evidence type="ECO:0000313" key="2">
    <source>
        <dbReference type="Proteomes" id="UP000274822"/>
    </source>
</evidence>
<dbReference type="AlphaFoldDB" id="A0A433QNL3"/>
<keyword evidence="2" id="KW-1185">Reference proteome</keyword>
<proteinExistence type="predicted"/>
<accession>A0A433QNL3</accession>